<dbReference type="GO" id="GO:0008168">
    <property type="term" value="F:methyltransferase activity"/>
    <property type="evidence" value="ECO:0007669"/>
    <property type="project" value="TreeGrafter"/>
</dbReference>
<comment type="caution">
    <text evidence="2">The sequence shown here is derived from an EMBL/GenBank/DDBJ whole genome shotgun (WGS) entry which is preliminary data.</text>
</comment>
<sequence length="305" mass="34151">MFSSSTHKTKKSTLSFSKDEFNILDSYVIIEGRKYHNIDGLGYPLPCDESEASRLILLHYIFRLIFGGNFSSPISNLLSAGGMTILDIGCGPGAWVSENSNNYSKSTFIGLDIIPDNFPSEKDRLPNAAFIQCNVLDGIPFPVNTFDFIHQRCLLQAFTIKEWRSVIGEICRVLKRGGWIEFSEKDLKLINPGPIMKKISNAKSAANEINPYVIHKLKEFLKDTGKIENIKIVEKIAPVGSWGGKIGELIFKNTLSSLNGLCGKIAPILNIPMEDYNSLLNQLEEDVNKHQTSYRIVRIFGQKAF</sequence>
<dbReference type="InterPro" id="IPR029063">
    <property type="entry name" value="SAM-dependent_MTases_sf"/>
</dbReference>
<organism evidence="2 3">
    <name type="scientific">Ambispora gerdemannii</name>
    <dbReference type="NCBI Taxonomy" id="144530"/>
    <lineage>
        <taxon>Eukaryota</taxon>
        <taxon>Fungi</taxon>
        <taxon>Fungi incertae sedis</taxon>
        <taxon>Mucoromycota</taxon>
        <taxon>Glomeromycotina</taxon>
        <taxon>Glomeromycetes</taxon>
        <taxon>Archaeosporales</taxon>
        <taxon>Ambisporaceae</taxon>
        <taxon>Ambispora</taxon>
    </lineage>
</organism>
<dbReference type="PANTHER" id="PTHR43591:SF24">
    <property type="entry name" value="2-METHOXY-6-POLYPRENYL-1,4-BENZOQUINOL METHYLASE, MITOCHONDRIAL"/>
    <property type="match status" value="1"/>
</dbReference>
<protein>
    <submittedName>
        <fullName evidence="2">11523_t:CDS:1</fullName>
    </submittedName>
</protein>
<name>A0A9N9CUL6_9GLOM</name>
<dbReference type="AlphaFoldDB" id="A0A9N9CUL6"/>
<evidence type="ECO:0000313" key="3">
    <source>
        <dbReference type="Proteomes" id="UP000789831"/>
    </source>
</evidence>
<reference evidence="2" key="1">
    <citation type="submission" date="2021-06" db="EMBL/GenBank/DDBJ databases">
        <authorList>
            <person name="Kallberg Y."/>
            <person name="Tangrot J."/>
            <person name="Rosling A."/>
        </authorList>
    </citation>
    <scope>NUCLEOTIDE SEQUENCE</scope>
    <source>
        <strain evidence="2">MT106</strain>
    </source>
</reference>
<gene>
    <name evidence="2" type="ORF">AGERDE_LOCUS9656</name>
</gene>
<dbReference type="PANTHER" id="PTHR43591">
    <property type="entry name" value="METHYLTRANSFERASE"/>
    <property type="match status" value="1"/>
</dbReference>
<dbReference type="EMBL" id="CAJVPL010002510">
    <property type="protein sequence ID" value="CAG8612380.1"/>
    <property type="molecule type" value="Genomic_DNA"/>
</dbReference>
<proteinExistence type="predicted"/>
<dbReference type="Proteomes" id="UP000789831">
    <property type="component" value="Unassembled WGS sequence"/>
</dbReference>
<dbReference type="OrthoDB" id="2013972at2759"/>
<dbReference type="SUPFAM" id="SSF53335">
    <property type="entry name" value="S-adenosyl-L-methionine-dependent methyltransferases"/>
    <property type="match status" value="1"/>
</dbReference>
<dbReference type="InterPro" id="IPR041698">
    <property type="entry name" value="Methyltransf_25"/>
</dbReference>
<dbReference type="Gene3D" id="3.40.50.150">
    <property type="entry name" value="Vaccinia Virus protein VP39"/>
    <property type="match status" value="1"/>
</dbReference>
<keyword evidence="3" id="KW-1185">Reference proteome</keyword>
<dbReference type="Pfam" id="PF13649">
    <property type="entry name" value="Methyltransf_25"/>
    <property type="match status" value="1"/>
</dbReference>
<accession>A0A9N9CUL6</accession>
<dbReference type="CDD" id="cd02440">
    <property type="entry name" value="AdoMet_MTases"/>
    <property type="match status" value="1"/>
</dbReference>
<feature type="domain" description="Methyltransferase" evidence="1">
    <location>
        <begin position="85"/>
        <end position="178"/>
    </location>
</feature>
<evidence type="ECO:0000259" key="1">
    <source>
        <dbReference type="Pfam" id="PF13649"/>
    </source>
</evidence>
<evidence type="ECO:0000313" key="2">
    <source>
        <dbReference type="EMBL" id="CAG8612380.1"/>
    </source>
</evidence>